<evidence type="ECO:0000313" key="4">
    <source>
        <dbReference type="EMBL" id="CAD9591199.1"/>
    </source>
</evidence>
<dbReference type="Pfam" id="PF00627">
    <property type="entry name" value="UBA"/>
    <property type="match status" value="1"/>
</dbReference>
<evidence type="ECO:0000256" key="2">
    <source>
        <dbReference type="SAM" id="Phobius"/>
    </source>
</evidence>
<dbReference type="SUPFAM" id="SSF46934">
    <property type="entry name" value="UBA-like"/>
    <property type="match status" value="1"/>
</dbReference>
<keyword evidence="2" id="KW-0472">Membrane</keyword>
<sequence>MADQMNQNTRLQGATTPPAPWFCGSPFTKFYCTVMTISFLASSFHDSRKQFDHAAEANTNYGLSLLTQHLCFESFGEMFIGGYLLIVPLMRRFERELGTRLFCTFLLASTTLSVLYHEMLRSLLSDEDHHNNMVSNGPYNIIGILLYLYHIYTPRLHPKFIGVLGIDFSEKSLTYVLGIMALPLGLLSGLCGIVAAALCSSGPVFPIVSKFQFPEFFYRCSYAVFGPWFVDRRLNAHPVRLIDPSTRMNRRVAAPLQNRNGAGNNQFQNLPPPPPPSEEAIANLTSMGFEREAVIRTLQQCDNNVEVAANRLLSE</sequence>
<evidence type="ECO:0000256" key="1">
    <source>
        <dbReference type="SAM" id="MobiDB-lite"/>
    </source>
</evidence>
<feature type="compositionally biased region" description="Polar residues" evidence="1">
    <location>
        <begin position="257"/>
        <end position="269"/>
    </location>
</feature>
<dbReference type="InterPro" id="IPR009060">
    <property type="entry name" value="UBA-like_sf"/>
</dbReference>
<keyword evidence="2" id="KW-1133">Transmembrane helix</keyword>
<proteinExistence type="predicted"/>
<dbReference type="PROSITE" id="PS50030">
    <property type="entry name" value="UBA"/>
    <property type="match status" value="1"/>
</dbReference>
<reference evidence="4" key="1">
    <citation type="submission" date="2021-01" db="EMBL/GenBank/DDBJ databases">
        <authorList>
            <person name="Corre E."/>
            <person name="Pelletier E."/>
            <person name="Niang G."/>
            <person name="Scheremetjew M."/>
            <person name="Finn R."/>
            <person name="Kale V."/>
            <person name="Holt S."/>
            <person name="Cochrane G."/>
            <person name="Meng A."/>
            <person name="Brown T."/>
            <person name="Cohen L."/>
        </authorList>
    </citation>
    <scope>NUCLEOTIDE SEQUENCE</scope>
    <source>
        <strain evidence="4">B650</strain>
    </source>
</reference>
<feature type="transmembrane region" description="Helical" evidence="2">
    <location>
        <begin position="97"/>
        <end position="116"/>
    </location>
</feature>
<name>A0A7S2KZA8_9STRA</name>
<accession>A0A7S2KZA8</accession>
<evidence type="ECO:0000259" key="3">
    <source>
        <dbReference type="PROSITE" id="PS50030"/>
    </source>
</evidence>
<dbReference type="InterPro" id="IPR015940">
    <property type="entry name" value="UBA"/>
</dbReference>
<dbReference type="Gene3D" id="1.10.8.10">
    <property type="entry name" value="DNA helicase RuvA subunit, C-terminal domain"/>
    <property type="match status" value="1"/>
</dbReference>
<protein>
    <recommendedName>
        <fullName evidence="3">UBA domain-containing protein</fullName>
    </recommendedName>
</protein>
<feature type="domain" description="UBA" evidence="3">
    <location>
        <begin position="275"/>
        <end position="315"/>
    </location>
</feature>
<dbReference type="EMBL" id="HBGY01021389">
    <property type="protein sequence ID" value="CAD9591199.1"/>
    <property type="molecule type" value="Transcribed_RNA"/>
</dbReference>
<keyword evidence="2" id="KW-0812">Transmembrane</keyword>
<feature type="transmembrane region" description="Helical" evidence="2">
    <location>
        <begin position="173"/>
        <end position="198"/>
    </location>
</feature>
<feature type="region of interest" description="Disordered" evidence="1">
    <location>
        <begin position="257"/>
        <end position="276"/>
    </location>
</feature>
<feature type="transmembrane region" description="Helical" evidence="2">
    <location>
        <begin position="136"/>
        <end position="152"/>
    </location>
</feature>
<dbReference type="AlphaFoldDB" id="A0A7S2KZA8"/>
<gene>
    <name evidence="4" type="ORF">LDAN0321_LOCUS13462</name>
</gene>
<dbReference type="SMART" id="SM00165">
    <property type="entry name" value="UBA"/>
    <property type="match status" value="1"/>
</dbReference>
<organism evidence="4">
    <name type="scientific">Leptocylindrus danicus</name>
    <dbReference type="NCBI Taxonomy" id="163516"/>
    <lineage>
        <taxon>Eukaryota</taxon>
        <taxon>Sar</taxon>
        <taxon>Stramenopiles</taxon>
        <taxon>Ochrophyta</taxon>
        <taxon>Bacillariophyta</taxon>
        <taxon>Coscinodiscophyceae</taxon>
        <taxon>Chaetocerotophycidae</taxon>
        <taxon>Leptocylindrales</taxon>
        <taxon>Leptocylindraceae</taxon>
        <taxon>Leptocylindrus</taxon>
    </lineage>
</organism>